<dbReference type="HOGENOM" id="CLU_3203148_0_0_6"/>
<evidence type="ECO:0000313" key="2">
    <source>
        <dbReference type="Proteomes" id="UP000008044"/>
    </source>
</evidence>
<sequence>MLRLSPSESTFILKRFSFFIDLVVSHSAVSMEAHYREPIQKRKQI</sequence>
<gene>
    <name evidence="1" type="ordered locus">W5S_3638</name>
</gene>
<dbReference type="KEGG" id="pec:W5S_3638"/>
<organism evidence="1 2">
    <name type="scientific">Pectobacterium parmentieri</name>
    <dbReference type="NCBI Taxonomy" id="1905730"/>
    <lineage>
        <taxon>Bacteria</taxon>
        <taxon>Pseudomonadati</taxon>
        <taxon>Pseudomonadota</taxon>
        <taxon>Gammaproteobacteria</taxon>
        <taxon>Enterobacterales</taxon>
        <taxon>Pectobacteriaceae</taxon>
        <taxon>Pectobacterium</taxon>
    </lineage>
</organism>
<proteinExistence type="predicted"/>
<dbReference type="PATRIC" id="fig|1166016.3.peg.3695"/>
<protein>
    <submittedName>
        <fullName evidence="1">Uncharacterized protein</fullName>
    </submittedName>
</protein>
<dbReference type="Proteomes" id="UP000008044">
    <property type="component" value="Chromosome"/>
</dbReference>
<evidence type="ECO:0000313" key="1">
    <source>
        <dbReference type="EMBL" id="AFI91701.1"/>
    </source>
</evidence>
<dbReference type="eggNOG" id="ENOG5032QBU">
    <property type="taxonomic scope" value="Bacteria"/>
</dbReference>
<reference evidence="1 2" key="1">
    <citation type="journal article" date="2012" name="J. Bacteriol.">
        <title>Genome sequence of Pectobacterium sp. strain SCC3193.</title>
        <authorList>
            <person name="Koskinen J.P."/>
            <person name="Laine P."/>
            <person name="Niemi O."/>
            <person name="Nykyri J."/>
            <person name="Harjunpaa H."/>
            <person name="Auvinen P."/>
            <person name="Paulin L."/>
            <person name="Pirhonen M."/>
            <person name="Palva T."/>
            <person name="Holm L."/>
        </authorList>
    </citation>
    <scope>NUCLEOTIDE SEQUENCE [LARGE SCALE GENOMIC DNA]</scope>
    <source>
        <strain evidence="1 2">SCC3193</strain>
    </source>
</reference>
<dbReference type="EMBL" id="CP003415">
    <property type="protein sequence ID" value="AFI91701.1"/>
    <property type="molecule type" value="Genomic_DNA"/>
</dbReference>
<accession>A0A0H3I9U4</accession>
<name>A0A0H3I9U4_PECPM</name>
<dbReference type="AlphaFoldDB" id="A0A0H3I9U4"/>